<organism evidence="1 2">
    <name type="scientific">Panagrolaimus sp. JU765</name>
    <dbReference type="NCBI Taxonomy" id="591449"/>
    <lineage>
        <taxon>Eukaryota</taxon>
        <taxon>Metazoa</taxon>
        <taxon>Ecdysozoa</taxon>
        <taxon>Nematoda</taxon>
        <taxon>Chromadorea</taxon>
        <taxon>Rhabditida</taxon>
        <taxon>Tylenchina</taxon>
        <taxon>Panagrolaimomorpha</taxon>
        <taxon>Panagrolaimoidea</taxon>
        <taxon>Panagrolaimidae</taxon>
        <taxon>Panagrolaimus</taxon>
    </lineage>
</organism>
<reference evidence="2" key="1">
    <citation type="submission" date="2022-11" db="UniProtKB">
        <authorList>
            <consortium name="WormBaseParasite"/>
        </authorList>
    </citation>
    <scope>IDENTIFICATION</scope>
</reference>
<dbReference type="WBParaSite" id="JU765_v2.g8632.t1">
    <property type="protein sequence ID" value="JU765_v2.g8632.t1"/>
    <property type="gene ID" value="JU765_v2.g8632"/>
</dbReference>
<name>A0AC34RN63_9BILA</name>
<dbReference type="Proteomes" id="UP000887576">
    <property type="component" value="Unplaced"/>
</dbReference>
<sequence length="259" mass="29685">MGKRGRLSNIWEHFIVDDQKMICRHCDVVMNYILCANAKKHLHSCNPEAYAEVEAIDKINSIVKKKPRPSEPQSEASFQWDSEISSSDIAAQMDHLSKVFALPRASQERMMNSNSPVVELTRMETFSASHRLHSDELSEKLNSETFGKCNNANGHGHNYKWEVHLRGTVDTVTGMVYNMANLKREMAAVLELVDHKNLDLDVDYFRAGKIVSTTENVAVFLYEALKDRMELPELLYKVVVHETDKNSFTYRGQRSLFED</sequence>
<evidence type="ECO:0000313" key="2">
    <source>
        <dbReference type="WBParaSite" id="JU765_v2.g8632.t1"/>
    </source>
</evidence>
<evidence type="ECO:0000313" key="1">
    <source>
        <dbReference type="Proteomes" id="UP000887576"/>
    </source>
</evidence>
<protein>
    <submittedName>
        <fullName evidence="2">6-pyruvoyl tetrahydrobiopterin synthase</fullName>
    </submittedName>
</protein>
<proteinExistence type="predicted"/>
<accession>A0AC34RN63</accession>